<dbReference type="Proteomes" id="UP000675881">
    <property type="component" value="Chromosome 3"/>
</dbReference>
<dbReference type="AlphaFoldDB" id="A0A7R8H669"/>
<accession>A0A7R8H669</accession>
<evidence type="ECO:0000256" key="3">
    <source>
        <dbReference type="ARBA" id="ARBA00023002"/>
    </source>
</evidence>
<dbReference type="GO" id="GO:0010436">
    <property type="term" value="F:carotenoid dioxygenase activity"/>
    <property type="evidence" value="ECO:0007669"/>
    <property type="project" value="TreeGrafter"/>
</dbReference>
<proteinExistence type="inferred from homology"/>
<evidence type="ECO:0000313" key="6">
    <source>
        <dbReference type="EMBL" id="CAF2891164.1"/>
    </source>
</evidence>
<keyword evidence="2 5" id="KW-0479">Metal-binding</keyword>
<feature type="binding site" evidence="5">
    <location>
        <position position="206"/>
    </location>
    <ligand>
        <name>Fe cation</name>
        <dbReference type="ChEBI" id="CHEBI:24875"/>
        <note>catalytic</note>
    </ligand>
</feature>
<evidence type="ECO:0000313" key="7">
    <source>
        <dbReference type="Proteomes" id="UP000675881"/>
    </source>
</evidence>
<keyword evidence="6" id="KW-0378">Hydrolase</keyword>
<dbReference type="GO" id="GO:0016787">
    <property type="term" value="F:hydrolase activity"/>
    <property type="evidence" value="ECO:0007669"/>
    <property type="project" value="UniProtKB-KW"/>
</dbReference>
<comment type="similarity">
    <text evidence="1">Belongs to the carotenoid oxygenase family.</text>
</comment>
<keyword evidence="7" id="KW-1185">Reference proteome</keyword>
<dbReference type="PANTHER" id="PTHR10543">
    <property type="entry name" value="BETA-CAROTENE DIOXYGENASE"/>
    <property type="match status" value="1"/>
</dbReference>
<evidence type="ECO:0000256" key="1">
    <source>
        <dbReference type="ARBA" id="ARBA00006787"/>
    </source>
</evidence>
<dbReference type="EMBL" id="HG994582">
    <property type="protein sequence ID" value="CAF2891164.1"/>
    <property type="molecule type" value="Genomic_DNA"/>
</dbReference>
<dbReference type="GO" id="GO:0016121">
    <property type="term" value="P:carotene catabolic process"/>
    <property type="evidence" value="ECO:0007669"/>
    <property type="project" value="TreeGrafter"/>
</dbReference>
<dbReference type="PANTHER" id="PTHR10543:SF24">
    <property type="entry name" value="CAROTENOID ISOMEROOXYGENASE"/>
    <property type="match status" value="1"/>
</dbReference>
<dbReference type="EC" id="5.3.3.22" evidence="6"/>
<keyword evidence="6" id="KW-0413">Isomerase</keyword>
<dbReference type="EC" id="3.1.1.64" evidence="6"/>
<reference evidence="6" key="1">
    <citation type="submission" date="2021-02" db="EMBL/GenBank/DDBJ databases">
        <authorList>
            <person name="Bekaert M."/>
        </authorList>
    </citation>
    <scope>NUCLEOTIDE SEQUENCE</scope>
    <source>
        <strain evidence="6">IoA-00</strain>
    </source>
</reference>
<comment type="cofactor">
    <cofactor evidence="5">
        <name>Fe(2+)</name>
        <dbReference type="ChEBI" id="CHEBI:29033"/>
    </cofactor>
    <text evidence="5">Binds 1 Fe(2+) ion per subunit.</text>
</comment>
<gene>
    <name evidence="6" type="ORF">LSAA_8159</name>
</gene>
<dbReference type="GO" id="GO:0046872">
    <property type="term" value="F:metal ion binding"/>
    <property type="evidence" value="ECO:0007669"/>
    <property type="project" value="UniProtKB-KW"/>
</dbReference>
<keyword evidence="4 5" id="KW-0408">Iron</keyword>
<dbReference type="OrthoDB" id="1069523at2759"/>
<evidence type="ECO:0000256" key="2">
    <source>
        <dbReference type="ARBA" id="ARBA00022723"/>
    </source>
</evidence>
<name>A0A7R8H669_LEPSM</name>
<dbReference type="Pfam" id="PF03055">
    <property type="entry name" value="RPE65"/>
    <property type="match status" value="1"/>
</dbReference>
<organism evidence="6 7">
    <name type="scientific">Lepeophtheirus salmonis</name>
    <name type="common">Salmon louse</name>
    <name type="synonym">Caligus salmonis</name>
    <dbReference type="NCBI Taxonomy" id="72036"/>
    <lineage>
        <taxon>Eukaryota</taxon>
        <taxon>Metazoa</taxon>
        <taxon>Ecdysozoa</taxon>
        <taxon>Arthropoda</taxon>
        <taxon>Crustacea</taxon>
        <taxon>Multicrustacea</taxon>
        <taxon>Hexanauplia</taxon>
        <taxon>Copepoda</taxon>
        <taxon>Siphonostomatoida</taxon>
        <taxon>Caligidae</taxon>
        <taxon>Lepeophtheirus</taxon>
    </lineage>
</organism>
<evidence type="ECO:0000256" key="4">
    <source>
        <dbReference type="ARBA" id="ARBA00023004"/>
    </source>
</evidence>
<evidence type="ECO:0000256" key="5">
    <source>
        <dbReference type="PIRSR" id="PIRSR604294-1"/>
    </source>
</evidence>
<dbReference type="InterPro" id="IPR004294">
    <property type="entry name" value="Carotenoid_Oase"/>
</dbReference>
<dbReference type="GO" id="GO:0016853">
    <property type="term" value="F:isomerase activity"/>
    <property type="evidence" value="ECO:0007669"/>
    <property type="project" value="UniProtKB-KW"/>
</dbReference>
<protein>
    <submittedName>
        <fullName evidence="6">RPE65</fullName>
        <ecNumber evidence="6">3.1.1.64</ecNumber>
        <ecNumber evidence="6">5.3.3.22</ecNumber>
    </submittedName>
</protein>
<keyword evidence="3" id="KW-0560">Oxidoreductase</keyword>
<sequence>MNYIIVDILTYDAPHIFDPMWVDKIKSYQCIGMNNTHNSESKIMRFVLPLHYHEEKFELNLGLWGDATAIRSGDQVTLHPELITNDFGMEFPKVNPVFSYRKYRFAYVIGWLHGLNPRNNYANAISKIDLETGMSMIWRANDEESHPSEIVFVPNPNVSSEDDGILISCVTNPIDEKKSYLVFINAINMKEISRAYFDEPIPFGTHTCFIQKFE</sequence>